<evidence type="ECO:0000256" key="6">
    <source>
        <dbReference type="SAM" id="SignalP"/>
    </source>
</evidence>
<keyword evidence="9" id="KW-1185">Reference proteome</keyword>
<gene>
    <name evidence="8" type="ORF">FSP39_021142</name>
</gene>
<sequence>MLPVIYFIVFLNVEAPTILDQGTTSHVTVREGATVNITCNVSGVPPPRVSWYRRSSYNKHSAKEKIGNDGETLIIHNISRFCDDIYQCVAFNNIEPSASREIRVEVQFPPEIVLPNKRISQYQGKETIMECRISANPQAYSAWTRNGRTISAADPGITTPKYRTEIYEEMQYTITISLRILFIDGMDFGEYRCEAENKLGRDREEMILSELKVPTTQASTTELIKTTPRWIYRVDNVNRPQTTAPRVHHNGNGLRRPNGQQSFHHEPEYDNQETEGIQNQDKTGTKANKQKPPTFEKKRTPDMGVRTGAQEE</sequence>
<feature type="domain" description="Ig-like" evidence="7">
    <location>
        <begin position="16"/>
        <end position="105"/>
    </location>
</feature>
<dbReference type="InterPro" id="IPR003599">
    <property type="entry name" value="Ig_sub"/>
</dbReference>
<dbReference type="EMBL" id="VSWD01000010">
    <property type="protein sequence ID" value="KAK3091608.1"/>
    <property type="molecule type" value="Genomic_DNA"/>
</dbReference>
<feature type="region of interest" description="Disordered" evidence="5">
    <location>
        <begin position="241"/>
        <end position="312"/>
    </location>
</feature>
<dbReference type="SMART" id="SM00408">
    <property type="entry name" value="IGc2"/>
    <property type="match status" value="2"/>
</dbReference>
<feature type="domain" description="Ig-like" evidence="7">
    <location>
        <begin position="110"/>
        <end position="209"/>
    </location>
</feature>
<evidence type="ECO:0000256" key="3">
    <source>
        <dbReference type="ARBA" id="ARBA00023157"/>
    </source>
</evidence>
<accession>A0AA88XTS0</accession>
<dbReference type="PROSITE" id="PS50835">
    <property type="entry name" value="IG_LIKE"/>
    <property type="match status" value="2"/>
</dbReference>
<feature type="compositionally biased region" description="Polar residues" evidence="5">
    <location>
        <begin position="274"/>
        <end position="287"/>
    </location>
</feature>
<dbReference type="Gene3D" id="2.60.40.10">
    <property type="entry name" value="Immunoglobulins"/>
    <property type="match status" value="2"/>
</dbReference>
<dbReference type="PANTHER" id="PTHR12231">
    <property type="entry name" value="CTX-RELATED TYPE I TRANSMEMBRANE PROTEIN"/>
    <property type="match status" value="1"/>
</dbReference>
<evidence type="ECO:0000256" key="2">
    <source>
        <dbReference type="ARBA" id="ARBA00022737"/>
    </source>
</evidence>
<keyword evidence="3" id="KW-1015">Disulfide bond</keyword>
<proteinExistence type="predicted"/>
<dbReference type="InterPro" id="IPR007110">
    <property type="entry name" value="Ig-like_dom"/>
</dbReference>
<dbReference type="GO" id="GO:0043005">
    <property type="term" value="C:neuron projection"/>
    <property type="evidence" value="ECO:0007669"/>
    <property type="project" value="TreeGrafter"/>
</dbReference>
<dbReference type="Proteomes" id="UP001186944">
    <property type="component" value="Unassembled WGS sequence"/>
</dbReference>
<organism evidence="8 9">
    <name type="scientific">Pinctada imbricata</name>
    <name type="common">Atlantic pearl-oyster</name>
    <name type="synonym">Pinctada martensii</name>
    <dbReference type="NCBI Taxonomy" id="66713"/>
    <lineage>
        <taxon>Eukaryota</taxon>
        <taxon>Metazoa</taxon>
        <taxon>Spiralia</taxon>
        <taxon>Lophotrochozoa</taxon>
        <taxon>Mollusca</taxon>
        <taxon>Bivalvia</taxon>
        <taxon>Autobranchia</taxon>
        <taxon>Pteriomorphia</taxon>
        <taxon>Pterioida</taxon>
        <taxon>Pterioidea</taxon>
        <taxon>Pteriidae</taxon>
        <taxon>Pinctada</taxon>
    </lineage>
</organism>
<dbReference type="Pfam" id="PF13927">
    <property type="entry name" value="Ig_3"/>
    <property type="match status" value="2"/>
</dbReference>
<dbReference type="InterPro" id="IPR003598">
    <property type="entry name" value="Ig_sub2"/>
</dbReference>
<feature type="chain" id="PRO_5041687450" description="Ig-like domain-containing protein" evidence="6">
    <location>
        <begin position="16"/>
        <end position="312"/>
    </location>
</feature>
<protein>
    <recommendedName>
        <fullName evidence="7">Ig-like domain-containing protein</fullName>
    </recommendedName>
</protein>
<evidence type="ECO:0000256" key="5">
    <source>
        <dbReference type="SAM" id="MobiDB-lite"/>
    </source>
</evidence>
<evidence type="ECO:0000256" key="4">
    <source>
        <dbReference type="ARBA" id="ARBA00023319"/>
    </source>
</evidence>
<feature type="signal peptide" evidence="6">
    <location>
        <begin position="1"/>
        <end position="15"/>
    </location>
</feature>
<keyword evidence="1 6" id="KW-0732">Signal</keyword>
<dbReference type="SUPFAM" id="SSF48726">
    <property type="entry name" value="Immunoglobulin"/>
    <property type="match status" value="2"/>
</dbReference>
<evidence type="ECO:0000259" key="7">
    <source>
        <dbReference type="PROSITE" id="PS50835"/>
    </source>
</evidence>
<evidence type="ECO:0000313" key="9">
    <source>
        <dbReference type="Proteomes" id="UP001186944"/>
    </source>
</evidence>
<dbReference type="InterPro" id="IPR036179">
    <property type="entry name" value="Ig-like_dom_sf"/>
</dbReference>
<dbReference type="InterPro" id="IPR013783">
    <property type="entry name" value="Ig-like_fold"/>
</dbReference>
<keyword evidence="4" id="KW-0393">Immunoglobulin domain</keyword>
<evidence type="ECO:0000313" key="8">
    <source>
        <dbReference type="EMBL" id="KAK3091608.1"/>
    </source>
</evidence>
<dbReference type="InterPro" id="IPR051170">
    <property type="entry name" value="Neural/epithelial_adhesion"/>
</dbReference>
<evidence type="ECO:0000256" key="1">
    <source>
        <dbReference type="ARBA" id="ARBA00022729"/>
    </source>
</evidence>
<dbReference type="AlphaFoldDB" id="A0AA88XTS0"/>
<reference evidence="8" key="1">
    <citation type="submission" date="2019-08" db="EMBL/GenBank/DDBJ databases">
        <title>The improved chromosome-level genome for the pearl oyster Pinctada fucata martensii using PacBio sequencing and Hi-C.</title>
        <authorList>
            <person name="Zheng Z."/>
        </authorList>
    </citation>
    <scope>NUCLEOTIDE SEQUENCE</scope>
    <source>
        <strain evidence="8">ZZ-2019</strain>
        <tissue evidence="8">Adductor muscle</tissue>
    </source>
</reference>
<name>A0AA88XTS0_PINIB</name>
<dbReference type="SMART" id="SM00409">
    <property type="entry name" value="IG"/>
    <property type="match status" value="2"/>
</dbReference>
<comment type="caution">
    <text evidence="8">The sequence shown here is derived from an EMBL/GenBank/DDBJ whole genome shotgun (WGS) entry which is preliminary data.</text>
</comment>
<dbReference type="PANTHER" id="PTHR12231:SF253">
    <property type="entry name" value="DPR-INTERACTING PROTEIN ETA, ISOFORM B-RELATED"/>
    <property type="match status" value="1"/>
</dbReference>
<keyword evidence="2" id="KW-0677">Repeat</keyword>